<dbReference type="SUPFAM" id="SSF58104">
    <property type="entry name" value="Methyl-accepting chemotaxis protein (MCP) signaling domain"/>
    <property type="match status" value="1"/>
</dbReference>
<evidence type="ECO:0000259" key="6">
    <source>
        <dbReference type="PROSITE" id="PS50111"/>
    </source>
</evidence>
<dbReference type="Pfam" id="PF00015">
    <property type="entry name" value="MCPsignal"/>
    <property type="match status" value="1"/>
</dbReference>
<organism evidence="7 8">
    <name type="scientific">Vibrio fortis</name>
    <dbReference type="NCBI Taxonomy" id="212667"/>
    <lineage>
        <taxon>Bacteria</taxon>
        <taxon>Pseudomonadati</taxon>
        <taxon>Pseudomonadota</taxon>
        <taxon>Gammaproteobacteria</taxon>
        <taxon>Vibrionales</taxon>
        <taxon>Vibrionaceae</taxon>
        <taxon>Vibrio</taxon>
    </lineage>
</organism>
<gene>
    <name evidence="7" type="ORF">VFDL14_22355</name>
</gene>
<dbReference type="Proteomes" id="UP000027219">
    <property type="component" value="Unassembled WGS sequence"/>
</dbReference>
<keyword evidence="5" id="KW-0472">Membrane</keyword>
<evidence type="ECO:0000313" key="8">
    <source>
        <dbReference type="Proteomes" id="UP000027219"/>
    </source>
</evidence>
<dbReference type="CDD" id="cd11386">
    <property type="entry name" value="MCP_signal"/>
    <property type="match status" value="1"/>
</dbReference>
<proteinExistence type="inferred from homology"/>
<accession>A0A066UP61</accession>
<dbReference type="OrthoDB" id="2489132at2"/>
<dbReference type="GO" id="GO:0016020">
    <property type="term" value="C:membrane"/>
    <property type="evidence" value="ECO:0007669"/>
    <property type="project" value="UniProtKB-SubCell"/>
</dbReference>
<feature type="transmembrane region" description="Helical" evidence="5">
    <location>
        <begin position="195"/>
        <end position="214"/>
    </location>
</feature>
<keyword evidence="2 4" id="KW-0807">Transducer</keyword>
<dbReference type="CDD" id="cd19411">
    <property type="entry name" value="MCP2201-like_sensor"/>
    <property type="match status" value="1"/>
</dbReference>
<evidence type="ECO:0000256" key="1">
    <source>
        <dbReference type="ARBA" id="ARBA00004370"/>
    </source>
</evidence>
<dbReference type="EMBL" id="JFFR01000013">
    <property type="protein sequence ID" value="KDN28865.1"/>
    <property type="molecule type" value="Genomic_DNA"/>
</dbReference>
<protein>
    <submittedName>
        <fullName evidence="7">Chemotaxis protein</fullName>
    </submittedName>
</protein>
<dbReference type="GO" id="GO:0006935">
    <property type="term" value="P:chemotaxis"/>
    <property type="evidence" value="ECO:0007669"/>
    <property type="project" value="InterPro"/>
</dbReference>
<dbReference type="STRING" id="212667.VFDL14_22355"/>
<dbReference type="InterPro" id="IPR004089">
    <property type="entry name" value="MCPsignal_dom"/>
</dbReference>
<dbReference type="AlphaFoldDB" id="A0A066UP61"/>
<comment type="caution">
    <text evidence="7">The sequence shown here is derived from an EMBL/GenBank/DDBJ whole genome shotgun (WGS) entry which is preliminary data.</text>
</comment>
<feature type="domain" description="Methyl-accepting transducer" evidence="6">
    <location>
        <begin position="274"/>
        <end position="510"/>
    </location>
</feature>
<feature type="transmembrane region" description="Helical" evidence="5">
    <location>
        <begin position="12"/>
        <end position="32"/>
    </location>
</feature>
<evidence type="ECO:0000256" key="5">
    <source>
        <dbReference type="SAM" id="Phobius"/>
    </source>
</evidence>
<dbReference type="SMART" id="SM00283">
    <property type="entry name" value="MA"/>
    <property type="match status" value="1"/>
</dbReference>
<comment type="similarity">
    <text evidence="3">Belongs to the methyl-accepting chemotaxis (MCP) protein family.</text>
</comment>
<keyword evidence="5" id="KW-1133">Transmembrane helix</keyword>
<dbReference type="PANTHER" id="PTHR32089:SF112">
    <property type="entry name" value="LYSOZYME-LIKE PROTEIN-RELATED"/>
    <property type="match status" value="1"/>
</dbReference>
<evidence type="ECO:0000256" key="4">
    <source>
        <dbReference type="PROSITE-ProRule" id="PRU00284"/>
    </source>
</evidence>
<comment type="subcellular location">
    <subcellularLocation>
        <location evidence="1">Membrane</location>
    </subcellularLocation>
</comment>
<evidence type="ECO:0000313" key="7">
    <source>
        <dbReference type="EMBL" id="KDN28865.1"/>
    </source>
</evidence>
<keyword evidence="5" id="KW-0812">Transmembrane</keyword>
<dbReference type="InterPro" id="IPR047347">
    <property type="entry name" value="YvaQ-like_sensor"/>
</dbReference>
<dbReference type="Gene3D" id="1.10.287.950">
    <property type="entry name" value="Methyl-accepting chemotaxis protein"/>
    <property type="match status" value="1"/>
</dbReference>
<dbReference type="FunFam" id="1.10.287.950:FF:000001">
    <property type="entry name" value="Methyl-accepting chemotaxis sensory transducer"/>
    <property type="match status" value="1"/>
</dbReference>
<sequence>MNYLSTMTVRNRLAFGFGAILALMTLLTILGIQKVNSIDKTLAEITDINSVKQRYAINYRGSVHDRAIAIRDVAIARNVQEVMSFEKTIRELESFYTESEQNMERMLASGAPFSSKERDILARIDEIQKHTLPLVEEILTAKKDMQPVTDVVLDQVRPAFITWLDTINEFIDYQEAENQKLTPEARMVAGGFQNLMLILTLISLIVSVVIGVLIERSFRKSLGGEPFVAQSAIKQMAQGDLTNVASNNYHGSILDSLSDMNQKITSIVKNIIGASNSLAGKIEDVSQGSSQVLESATHQARLTQETAQKLDELRHSIDQVSSIATHTEDNSEMTVEFALKGRQVVNEAALEMEKISSTVNTTVEQIERLEDRTKQIGSIVNVISEISDQTNLLALNAAIEAARAGESGRGFAVVADEVRSLAQRTGDATSQIATMINEVQTETAASVAAMNTTQPQVENGKAQTQSASELLQNIEQQANDSLKKVKEVALATSSQVTVVGDISHAMGDISQMSSESIEHMQSNDNATNALNELASQLKQEVAYFKV</sequence>
<dbReference type="PRINTS" id="PR00260">
    <property type="entry name" value="CHEMTRNSDUCR"/>
</dbReference>
<dbReference type="InterPro" id="IPR024478">
    <property type="entry name" value="HlyB_4HB_MCP"/>
</dbReference>
<dbReference type="GO" id="GO:0004888">
    <property type="term" value="F:transmembrane signaling receptor activity"/>
    <property type="evidence" value="ECO:0007669"/>
    <property type="project" value="InterPro"/>
</dbReference>
<name>A0A066UP61_9VIBR</name>
<dbReference type="RefSeq" id="WP_032550732.1">
    <property type="nucleotide sequence ID" value="NZ_JBEEAX010000005.1"/>
</dbReference>
<dbReference type="PANTHER" id="PTHR32089">
    <property type="entry name" value="METHYL-ACCEPTING CHEMOTAXIS PROTEIN MCPB"/>
    <property type="match status" value="1"/>
</dbReference>
<dbReference type="InterPro" id="IPR004090">
    <property type="entry name" value="Chemotax_Me-accpt_rcpt"/>
</dbReference>
<dbReference type="GO" id="GO:0007165">
    <property type="term" value="P:signal transduction"/>
    <property type="evidence" value="ECO:0007669"/>
    <property type="project" value="UniProtKB-KW"/>
</dbReference>
<dbReference type="Pfam" id="PF12729">
    <property type="entry name" value="4HB_MCP_1"/>
    <property type="match status" value="1"/>
</dbReference>
<reference evidence="7 8" key="1">
    <citation type="submission" date="2014-02" db="EMBL/GenBank/DDBJ databases">
        <title>Vibrio fortis Dalian14 Genome Sequencing.</title>
        <authorList>
            <person name="Wang Y."/>
            <person name="Song L."/>
            <person name="Liu G."/>
            <person name="Ding J."/>
        </authorList>
    </citation>
    <scope>NUCLEOTIDE SEQUENCE [LARGE SCALE GENOMIC DNA]</scope>
    <source>
        <strain evidence="7 8">Dalian14</strain>
    </source>
</reference>
<evidence type="ECO:0000256" key="3">
    <source>
        <dbReference type="ARBA" id="ARBA00029447"/>
    </source>
</evidence>
<keyword evidence="8" id="KW-1185">Reference proteome</keyword>
<evidence type="ECO:0000256" key="2">
    <source>
        <dbReference type="ARBA" id="ARBA00023224"/>
    </source>
</evidence>
<dbReference type="PROSITE" id="PS50111">
    <property type="entry name" value="CHEMOTAXIS_TRANSDUC_2"/>
    <property type="match status" value="1"/>
</dbReference>